<evidence type="ECO:0000313" key="2">
    <source>
        <dbReference type="Proteomes" id="UP001239111"/>
    </source>
</evidence>
<dbReference type="Proteomes" id="UP001239111">
    <property type="component" value="Chromosome 2"/>
</dbReference>
<proteinExistence type="predicted"/>
<accession>A0ACC2PAL5</accession>
<reference evidence="1" key="1">
    <citation type="submission" date="2023-04" db="EMBL/GenBank/DDBJ databases">
        <title>A chromosome-level genome assembly of the parasitoid wasp Eretmocerus hayati.</title>
        <authorList>
            <person name="Zhong Y."/>
            <person name="Liu S."/>
            <person name="Liu Y."/>
        </authorList>
    </citation>
    <scope>NUCLEOTIDE SEQUENCE</scope>
    <source>
        <strain evidence="1">ZJU_SS_LIU_2023</strain>
    </source>
</reference>
<dbReference type="EMBL" id="CM056742">
    <property type="protein sequence ID" value="KAJ8680649.1"/>
    <property type="molecule type" value="Genomic_DNA"/>
</dbReference>
<protein>
    <submittedName>
        <fullName evidence="1">Uncharacterized protein</fullName>
    </submittedName>
</protein>
<keyword evidence="2" id="KW-1185">Reference proteome</keyword>
<gene>
    <name evidence="1" type="ORF">QAD02_016436</name>
</gene>
<sequence length="695" mass="77005">MDEEVTANPTEGSPIITTMVPLSGTEVEELTTISGLSGSTTVGILGKMLDPSEVQKMYRSNVSSTSTTTEVPVTSATSVKSIERSPEARGRNLVEDKGKDDVLPIMQLYNTSSMFNTSETPTVSTTSVPNSSTTSLPTEAILTESETTKPTPPTTTTTTTRRPRPSSTKIPNTMSSTTSKPSQQVVDPTIGYYPIQVNTSNSSSGNSGSSGNNSNNSNGSSRGSGTNVQQVHHYHQNRTFFGPVPTPMPMPPSVLIQTSTLGGSSSGVGLEAPFVNISEVISRRHDAAEVLASSTETVALLSYILASLVFFPLAVGLVLILRRLIIRNRKVLEESDTSSEISCRKDALNLETGDFKMPIEKTMTKLPRIQHLVHEVEKPPPPSSQESRWEFPRDKLRLQTVLGEGNFGQVWKAEADDLTGHQGTTRLVAVKTVKEGASDREKEDLVRELEIMQRVGNHPNVVTLLGCCTEQEPHYLILEYVMYGKLLAYLRDHRTRQDFYNFSEDSAALTSRDLTVFGYCVARGMEYLASKKIIHRDLAARNVLVDHNKLCKIADFGMSRFANEDGEVIETRHGRNALPIRWMAPESLIYSLFTTKTDVWSFGILMWEIVTLGSTPYPDMSAREVMRSVQNGYRLERPSHCRSELFRVISRCWHADPDRRPEFQLLRRELAQLLEDGMHGHYVDLESFAASECND</sequence>
<evidence type="ECO:0000313" key="1">
    <source>
        <dbReference type="EMBL" id="KAJ8680649.1"/>
    </source>
</evidence>
<name>A0ACC2PAL5_9HYME</name>
<comment type="caution">
    <text evidence="1">The sequence shown here is derived from an EMBL/GenBank/DDBJ whole genome shotgun (WGS) entry which is preliminary data.</text>
</comment>
<organism evidence="1 2">
    <name type="scientific">Eretmocerus hayati</name>
    <dbReference type="NCBI Taxonomy" id="131215"/>
    <lineage>
        <taxon>Eukaryota</taxon>
        <taxon>Metazoa</taxon>
        <taxon>Ecdysozoa</taxon>
        <taxon>Arthropoda</taxon>
        <taxon>Hexapoda</taxon>
        <taxon>Insecta</taxon>
        <taxon>Pterygota</taxon>
        <taxon>Neoptera</taxon>
        <taxon>Endopterygota</taxon>
        <taxon>Hymenoptera</taxon>
        <taxon>Apocrita</taxon>
        <taxon>Proctotrupomorpha</taxon>
        <taxon>Chalcidoidea</taxon>
        <taxon>Aphelinidae</taxon>
        <taxon>Aphelininae</taxon>
        <taxon>Eretmocerus</taxon>
    </lineage>
</organism>